<sequence length="381" mass="43998">MSFHFSELRSPPRKQACAPELPLELWLRIFDITPDSAHLWTQGRRVCKTWHMWIPKTFATKYLQDRKLLTIRFGVFTAWSYDYRQVPVLTFDRFDSDDTSRCIFSQDLNSTKHEESLSQDTQMAFDMLWELLRIRHEFNPKAIRASLEETPHVISIGDNANDTELPALQLDTQRREISFEWKGMLDAFFREAAEQDKRCRSMAEDLNISFFAGIHHNVKRHPAVTTMRLSVLCNLNLMVRRMLRRARVARLANQPGPFKVNPDEDAALQRIMNIVGAQALFGCFDETIRSGTGTHVMQRRYGRPPLDWSTAMIETLRPDHGTSQQRPISAYASASTRSRVDFNKALLACYSTGTTSPDERAGTVMIVSNPVRLVIRMTVRW</sequence>
<accession>A0AAN6JGD1</accession>
<evidence type="ECO:0000313" key="1">
    <source>
        <dbReference type="EMBL" id="KAK0323387.1"/>
    </source>
</evidence>
<proteinExistence type="predicted"/>
<dbReference type="EMBL" id="JASUXU010000013">
    <property type="protein sequence ID" value="KAK0323387.1"/>
    <property type="molecule type" value="Genomic_DNA"/>
</dbReference>
<name>A0AAN6JGD1_9PEZI</name>
<comment type="caution">
    <text evidence="1">The sequence shown here is derived from an EMBL/GenBank/DDBJ whole genome shotgun (WGS) entry which is preliminary data.</text>
</comment>
<dbReference type="AlphaFoldDB" id="A0AAN6JGD1"/>
<evidence type="ECO:0000313" key="2">
    <source>
        <dbReference type="Proteomes" id="UP001168146"/>
    </source>
</evidence>
<dbReference type="Proteomes" id="UP001168146">
    <property type="component" value="Unassembled WGS sequence"/>
</dbReference>
<reference evidence="1" key="1">
    <citation type="submission" date="2021-12" db="EMBL/GenBank/DDBJ databases">
        <title>Black yeast isolated from Biological Soil Crust.</title>
        <authorList>
            <person name="Kurbessoian T."/>
        </authorList>
    </citation>
    <scope>NUCLEOTIDE SEQUENCE</scope>
    <source>
        <strain evidence="1">CCFEE 5208</strain>
    </source>
</reference>
<protein>
    <submittedName>
        <fullName evidence="1">Uncharacterized protein</fullName>
    </submittedName>
</protein>
<organism evidence="1 2">
    <name type="scientific">Friedmanniomyces endolithicus</name>
    <dbReference type="NCBI Taxonomy" id="329885"/>
    <lineage>
        <taxon>Eukaryota</taxon>
        <taxon>Fungi</taxon>
        <taxon>Dikarya</taxon>
        <taxon>Ascomycota</taxon>
        <taxon>Pezizomycotina</taxon>
        <taxon>Dothideomycetes</taxon>
        <taxon>Dothideomycetidae</taxon>
        <taxon>Mycosphaerellales</taxon>
        <taxon>Teratosphaeriaceae</taxon>
        <taxon>Friedmanniomyces</taxon>
    </lineage>
</organism>
<gene>
    <name evidence="1" type="ORF">LTR82_005747</name>
</gene>